<proteinExistence type="predicted"/>
<evidence type="ECO:0000256" key="1">
    <source>
        <dbReference type="SAM" id="SignalP"/>
    </source>
</evidence>
<dbReference type="AlphaFoldDB" id="A0A1W2BJK5"/>
<dbReference type="GO" id="GO:0004497">
    <property type="term" value="F:monooxygenase activity"/>
    <property type="evidence" value="ECO:0007669"/>
    <property type="project" value="UniProtKB-KW"/>
</dbReference>
<name>A0A1W2BJK5_9RHOB</name>
<gene>
    <name evidence="3" type="ORF">SAMN06295998_10497</name>
</gene>
<dbReference type="Pfam" id="PF03992">
    <property type="entry name" value="ABM"/>
    <property type="match status" value="1"/>
</dbReference>
<dbReference type="InterPro" id="IPR007138">
    <property type="entry name" value="ABM_dom"/>
</dbReference>
<dbReference type="EMBL" id="FWYD01000004">
    <property type="protein sequence ID" value="SMC73157.1"/>
    <property type="molecule type" value="Genomic_DNA"/>
</dbReference>
<accession>A0A1W2BJK5</accession>
<keyword evidence="1" id="KW-0732">Signal</keyword>
<organism evidence="3 4">
    <name type="scientific">Primorskyibacter flagellatus</name>
    <dbReference type="NCBI Taxonomy" id="1387277"/>
    <lineage>
        <taxon>Bacteria</taxon>
        <taxon>Pseudomonadati</taxon>
        <taxon>Pseudomonadota</taxon>
        <taxon>Alphaproteobacteria</taxon>
        <taxon>Rhodobacterales</taxon>
        <taxon>Roseobacteraceae</taxon>
        <taxon>Primorskyibacter</taxon>
    </lineage>
</organism>
<keyword evidence="3" id="KW-0560">Oxidoreductase</keyword>
<evidence type="ECO:0000313" key="4">
    <source>
        <dbReference type="Proteomes" id="UP000192330"/>
    </source>
</evidence>
<reference evidence="3 4" key="1">
    <citation type="submission" date="2017-04" db="EMBL/GenBank/DDBJ databases">
        <authorList>
            <person name="Afonso C.L."/>
            <person name="Miller P.J."/>
            <person name="Scott M.A."/>
            <person name="Spackman E."/>
            <person name="Goraichik I."/>
            <person name="Dimitrov K.M."/>
            <person name="Suarez D.L."/>
            <person name="Swayne D.E."/>
        </authorList>
    </citation>
    <scope>NUCLEOTIDE SEQUENCE [LARGE SCALE GENOMIC DNA]</scope>
    <source>
        <strain evidence="3 4">CGMCC 1.12644</strain>
    </source>
</reference>
<sequence length="146" mass="16190">MTRYFHRFLSAVGVIFVLSGAAHADGHSDESADDIQLLVEVTIKDGKEEAFQTLMADMITSTQTEDGTLRYEFQRSGDLVHLQDRYADNASAVAHMQSFGPNFGARFSDVFTSTRLVVYGPANEAVRALFDPLGAVYFERVGGFRR</sequence>
<feature type="domain" description="ABM" evidence="2">
    <location>
        <begin position="38"/>
        <end position="98"/>
    </location>
</feature>
<dbReference type="STRING" id="1387277.SAMN06295998_10497"/>
<dbReference type="Proteomes" id="UP000192330">
    <property type="component" value="Unassembled WGS sequence"/>
</dbReference>
<dbReference type="InterPro" id="IPR011008">
    <property type="entry name" value="Dimeric_a/b-barrel"/>
</dbReference>
<dbReference type="SUPFAM" id="SSF54909">
    <property type="entry name" value="Dimeric alpha+beta barrel"/>
    <property type="match status" value="1"/>
</dbReference>
<dbReference type="RefSeq" id="WP_179141448.1">
    <property type="nucleotide sequence ID" value="NZ_FWYD01000004.1"/>
</dbReference>
<feature type="chain" id="PRO_5012800145" evidence="1">
    <location>
        <begin position="25"/>
        <end position="146"/>
    </location>
</feature>
<dbReference type="Gene3D" id="3.30.70.100">
    <property type="match status" value="1"/>
</dbReference>
<protein>
    <submittedName>
        <fullName evidence="3">Antibiotic biosynthesis monooxygenase</fullName>
    </submittedName>
</protein>
<feature type="signal peptide" evidence="1">
    <location>
        <begin position="1"/>
        <end position="24"/>
    </location>
</feature>
<evidence type="ECO:0000259" key="2">
    <source>
        <dbReference type="Pfam" id="PF03992"/>
    </source>
</evidence>
<keyword evidence="4" id="KW-1185">Reference proteome</keyword>
<keyword evidence="3" id="KW-0503">Monooxygenase</keyword>
<evidence type="ECO:0000313" key="3">
    <source>
        <dbReference type="EMBL" id="SMC73157.1"/>
    </source>
</evidence>